<gene>
    <name evidence="1" type="ORF">SAMN05443668_105376</name>
</gene>
<proteinExistence type="predicted"/>
<name>A0A1M7QU16_9ACTN</name>
<evidence type="ECO:0000313" key="1">
    <source>
        <dbReference type="EMBL" id="SHN35282.1"/>
    </source>
</evidence>
<protein>
    <submittedName>
        <fullName evidence="1">Uncharacterized protein</fullName>
    </submittedName>
</protein>
<accession>A0A1M7QU16</accession>
<dbReference type="AlphaFoldDB" id="A0A1M7QU16"/>
<organism evidence="1 2">
    <name type="scientific">Cryptosporangium aurantiacum</name>
    <dbReference type="NCBI Taxonomy" id="134849"/>
    <lineage>
        <taxon>Bacteria</taxon>
        <taxon>Bacillati</taxon>
        <taxon>Actinomycetota</taxon>
        <taxon>Actinomycetes</taxon>
        <taxon>Cryptosporangiales</taxon>
        <taxon>Cryptosporangiaceae</taxon>
        <taxon>Cryptosporangium</taxon>
    </lineage>
</organism>
<dbReference type="Proteomes" id="UP000184440">
    <property type="component" value="Unassembled WGS sequence"/>
</dbReference>
<evidence type="ECO:0000313" key="2">
    <source>
        <dbReference type="Proteomes" id="UP000184440"/>
    </source>
</evidence>
<dbReference type="EMBL" id="FRCS01000005">
    <property type="protein sequence ID" value="SHN35282.1"/>
    <property type="molecule type" value="Genomic_DNA"/>
</dbReference>
<keyword evidence="2" id="KW-1185">Reference proteome</keyword>
<reference evidence="1 2" key="1">
    <citation type="submission" date="2016-11" db="EMBL/GenBank/DDBJ databases">
        <authorList>
            <person name="Jaros S."/>
            <person name="Januszkiewicz K."/>
            <person name="Wedrychowicz H."/>
        </authorList>
    </citation>
    <scope>NUCLEOTIDE SEQUENCE [LARGE SCALE GENOMIC DNA]</scope>
    <source>
        <strain evidence="1 2">DSM 46144</strain>
    </source>
</reference>
<sequence length="53" mass="5736">MHRPQRGTSPLGPPFGSEYHLRWYSAATSFAVLDSLLLDAYGAGSTIARLGDK</sequence>